<dbReference type="InterPro" id="IPR002582">
    <property type="entry name" value="ACPS"/>
</dbReference>
<dbReference type="Pfam" id="PF01648">
    <property type="entry name" value="ACPS"/>
    <property type="match status" value="1"/>
</dbReference>
<dbReference type="InterPro" id="IPR004568">
    <property type="entry name" value="Ppantetheine-prot_Trfase_dom"/>
</dbReference>
<keyword evidence="2 8" id="KW-0808">Transferase</keyword>
<dbReference type="InterPro" id="IPR008278">
    <property type="entry name" value="4-PPantetheinyl_Trfase_dom"/>
</dbReference>
<comment type="similarity">
    <text evidence="8">Belongs to the P-Pant transferase superfamily. AcpS family.</text>
</comment>
<dbReference type="Proteomes" id="UP000606463">
    <property type="component" value="Unassembled WGS sequence"/>
</dbReference>
<keyword evidence="6 8" id="KW-0443">Lipid metabolism</keyword>
<evidence type="ECO:0000256" key="5">
    <source>
        <dbReference type="ARBA" id="ARBA00022842"/>
    </source>
</evidence>
<dbReference type="AlphaFoldDB" id="A0A9D0YN75"/>
<dbReference type="HAMAP" id="MF_00101">
    <property type="entry name" value="AcpS"/>
    <property type="match status" value="1"/>
</dbReference>
<evidence type="ECO:0000256" key="4">
    <source>
        <dbReference type="ARBA" id="ARBA00022832"/>
    </source>
</evidence>
<dbReference type="SUPFAM" id="SSF56214">
    <property type="entry name" value="4'-phosphopantetheinyl transferase"/>
    <property type="match status" value="1"/>
</dbReference>
<accession>A0A9D0YN75</accession>
<keyword evidence="4 8" id="KW-0276">Fatty acid metabolism</keyword>
<dbReference type="GO" id="GO:0005737">
    <property type="term" value="C:cytoplasm"/>
    <property type="evidence" value="ECO:0007669"/>
    <property type="project" value="UniProtKB-SubCell"/>
</dbReference>
<feature type="binding site" evidence="8">
    <location>
        <position position="5"/>
    </location>
    <ligand>
        <name>Mg(2+)</name>
        <dbReference type="ChEBI" id="CHEBI:18420"/>
    </ligand>
</feature>
<evidence type="ECO:0000259" key="9">
    <source>
        <dbReference type="Pfam" id="PF01648"/>
    </source>
</evidence>
<comment type="function">
    <text evidence="8">Transfers the 4'-phosphopantetheine moiety from coenzyme A to a Ser of acyl-carrier-protein.</text>
</comment>
<reference evidence="10" key="1">
    <citation type="journal article" date="2020" name="ISME J.">
        <title>Gammaproteobacteria mediating utilization of methyl-, sulfur- and petroleum organic compounds in deep ocean hydrothermal plumes.</title>
        <authorList>
            <person name="Zhou Z."/>
            <person name="Liu Y."/>
            <person name="Pan J."/>
            <person name="Cron B.R."/>
            <person name="Toner B.M."/>
            <person name="Anantharaman K."/>
            <person name="Breier J.A."/>
            <person name="Dick G.J."/>
            <person name="Li M."/>
        </authorList>
    </citation>
    <scope>NUCLEOTIDE SEQUENCE</scope>
    <source>
        <strain evidence="10">SZUA-1501</strain>
    </source>
</reference>
<dbReference type="NCBIfam" id="TIGR00516">
    <property type="entry name" value="acpS"/>
    <property type="match status" value="1"/>
</dbReference>
<evidence type="ECO:0000256" key="1">
    <source>
        <dbReference type="ARBA" id="ARBA00022516"/>
    </source>
</evidence>
<dbReference type="GO" id="GO:0008897">
    <property type="term" value="F:holo-[acyl-carrier-protein] synthase activity"/>
    <property type="evidence" value="ECO:0007669"/>
    <property type="project" value="UniProtKB-UniRule"/>
</dbReference>
<comment type="caution">
    <text evidence="10">The sequence shown here is derived from an EMBL/GenBank/DDBJ whole genome shotgun (WGS) entry which is preliminary data.</text>
</comment>
<evidence type="ECO:0000313" key="10">
    <source>
        <dbReference type="EMBL" id="HIP97788.1"/>
    </source>
</evidence>
<comment type="subcellular location">
    <subcellularLocation>
        <location evidence="8">Cytoplasm</location>
    </subcellularLocation>
</comment>
<dbReference type="Gene3D" id="3.90.470.20">
    <property type="entry name" value="4'-phosphopantetheinyl transferase domain"/>
    <property type="match status" value="1"/>
</dbReference>
<keyword evidence="3 8" id="KW-0479">Metal-binding</keyword>
<protein>
    <recommendedName>
        <fullName evidence="8">Holo-[acyl-carrier-protein] synthase</fullName>
        <shortName evidence="8">Holo-ACP synthase</shortName>
        <ecNumber evidence="8">2.7.8.7</ecNumber>
    </recommendedName>
    <alternativeName>
        <fullName evidence="8">4'-phosphopantetheinyl transferase AcpS</fullName>
    </alternativeName>
</protein>
<evidence type="ECO:0000313" key="11">
    <source>
        <dbReference type="Proteomes" id="UP000606463"/>
    </source>
</evidence>
<dbReference type="InterPro" id="IPR037143">
    <property type="entry name" value="4-PPantetheinyl_Trfase_dom_sf"/>
</dbReference>
<evidence type="ECO:0000256" key="6">
    <source>
        <dbReference type="ARBA" id="ARBA00023098"/>
    </source>
</evidence>
<keyword evidence="1 8" id="KW-0444">Lipid biosynthesis</keyword>
<name>A0A9D0YN75_AQUAO</name>
<keyword evidence="5 8" id="KW-0460">Magnesium</keyword>
<evidence type="ECO:0000256" key="8">
    <source>
        <dbReference type="HAMAP-Rule" id="MF_00101"/>
    </source>
</evidence>
<feature type="domain" description="4'-phosphopantetheinyl transferase" evidence="9">
    <location>
        <begin position="2"/>
        <end position="116"/>
    </location>
</feature>
<organism evidence="10 11">
    <name type="scientific">Aquifex aeolicus</name>
    <dbReference type="NCBI Taxonomy" id="63363"/>
    <lineage>
        <taxon>Bacteria</taxon>
        <taxon>Pseudomonadati</taxon>
        <taxon>Aquificota</taxon>
        <taxon>Aquificia</taxon>
        <taxon>Aquificales</taxon>
        <taxon>Aquificaceae</taxon>
        <taxon>Aquifex</taxon>
    </lineage>
</organism>
<evidence type="ECO:0000256" key="2">
    <source>
        <dbReference type="ARBA" id="ARBA00022679"/>
    </source>
</evidence>
<dbReference type="NCBIfam" id="TIGR00556">
    <property type="entry name" value="pantethn_trn"/>
    <property type="match status" value="1"/>
</dbReference>
<evidence type="ECO:0000256" key="3">
    <source>
        <dbReference type="ARBA" id="ARBA00022723"/>
    </source>
</evidence>
<feature type="binding site" evidence="8">
    <location>
        <position position="54"/>
    </location>
    <ligand>
        <name>Mg(2+)</name>
        <dbReference type="ChEBI" id="CHEBI:18420"/>
    </ligand>
</feature>
<dbReference type="GO" id="GO:0000287">
    <property type="term" value="F:magnesium ion binding"/>
    <property type="evidence" value="ECO:0007669"/>
    <property type="project" value="UniProtKB-UniRule"/>
</dbReference>
<evidence type="ECO:0000256" key="7">
    <source>
        <dbReference type="ARBA" id="ARBA00023160"/>
    </source>
</evidence>
<sequence>MLGIDIVSNARIKKSLETFGEKFLRRIYTEREIAYCHTFRDPVPCLAARWAVKEAVIKAYFQIFGKVLKFKQIEVRGKRGYPATAVILGKEGEQLKKRDLKVIISLAHERDYSVAVAQIVRKDIPLSGVSWPVV</sequence>
<comment type="cofactor">
    <cofactor evidence="8">
        <name>Mg(2+)</name>
        <dbReference type="ChEBI" id="CHEBI:18420"/>
    </cofactor>
</comment>
<dbReference type="EC" id="2.7.8.7" evidence="8"/>
<gene>
    <name evidence="8 10" type="primary">acpS</name>
    <name evidence="10" type="ORF">EYH37_00240</name>
</gene>
<dbReference type="EMBL" id="DQVE01000002">
    <property type="protein sequence ID" value="HIP97788.1"/>
    <property type="molecule type" value="Genomic_DNA"/>
</dbReference>
<comment type="catalytic activity">
    <reaction evidence="8">
        <text>apo-[ACP] + CoA = holo-[ACP] + adenosine 3',5'-bisphosphate + H(+)</text>
        <dbReference type="Rhea" id="RHEA:12068"/>
        <dbReference type="Rhea" id="RHEA-COMP:9685"/>
        <dbReference type="Rhea" id="RHEA-COMP:9690"/>
        <dbReference type="ChEBI" id="CHEBI:15378"/>
        <dbReference type="ChEBI" id="CHEBI:29999"/>
        <dbReference type="ChEBI" id="CHEBI:57287"/>
        <dbReference type="ChEBI" id="CHEBI:58343"/>
        <dbReference type="ChEBI" id="CHEBI:64479"/>
        <dbReference type="EC" id="2.7.8.7"/>
    </reaction>
</comment>
<keyword evidence="8" id="KW-0963">Cytoplasm</keyword>
<keyword evidence="7 8" id="KW-0275">Fatty acid biosynthesis</keyword>
<dbReference type="GO" id="GO:0006633">
    <property type="term" value="P:fatty acid biosynthetic process"/>
    <property type="evidence" value="ECO:0007669"/>
    <property type="project" value="UniProtKB-UniRule"/>
</dbReference>
<proteinExistence type="inferred from homology"/>